<dbReference type="GO" id="GO:0016020">
    <property type="term" value="C:membrane"/>
    <property type="evidence" value="ECO:0007669"/>
    <property type="project" value="UniProtKB-SubCell"/>
</dbReference>
<accession>A0A6G3ZYL5</accession>
<feature type="domain" description="Diacylglycerol glucosyltransferase N-terminal" evidence="6">
    <location>
        <begin position="21"/>
        <end position="185"/>
    </location>
</feature>
<evidence type="ECO:0000256" key="2">
    <source>
        <dbReference type="ARBA" id="ARBA00006962"/>
    </source>
</evidence>
<evidence type="ECO:0000259" key="6">
    <source>
        <dbReference type="Pfam" id="PF06925"/>
    </source>
</evidence>
<evidence type="ECO:0000313" key="7">
    <source>
        <dbReference type="EMBL" id="NEW07205.1"/>
    </source>
</evidence>
<dbReference type="Pfam" id="PF06925">
    <property type="entry name" value="MGDG_synth"/>
    <property type="match status" value="1"/>
</dbReference>
<keyword evidence="4 7" id="KW-0808">Transferase</keyword>
<dbReference type="SUPFAM" id="SSF53756">
    <property type="entry name" value="UDP-Glycosyltransferase/glycogen phosphorylase"/>
    <property type="match status" value="1"/>
</dbReference>
<dbReference type="GO" id="GO:0009247">
    <property type="term" value="P:glycolipid biosynthetic process"/>
    <property type="evidence" value="ECO:0007669"/>
    <property type="project" value="InterPro"/>
</dbReference>
<dbReference type="InterPro" id="IPR007235">
    <property type="entry name" value="Glyco_trans_28_C"/>
</dbReference>
<comment type="similarity">
    <text evidence="2">Belongs to the glycosyltransferase 28 family.</text>
</comment>
<dbReference type="Pfam" id="PF04101">
    <property type="entry name" value="Glyco_tran_28_C"/>
    <property type="match status" value="1"/>
</dbReference>
<dbReference type="Gene3D" id="3.40.50.2000">
    <property type="entry name" value="Glycogen Phosphorylase B"/>
    <property type="match status" value="1"/>
</dbReference>
<evidence type="ECO:0000256" key="3">
    <source>
        <dbReference type="ARBA" id="ARBA00022676"/>
    </source>
</evidence>
<protein>
    <submittedName>
        <fullName evidence="7">UDP-N-acetylglucosamine--LPS N-acetylglucosamine transferase</fullName>
    </submittedName>
</protein>
<evidence type="ECO:0000259" key="5">
    <source>
        <dbReference type="Pfam" id="PF04101"/>
    </source>
</evidence>
<gene>
    <name evidence="7" type="ORF">GK047_14445</name>
</gene>
<comment type="caution">
    <text evidence="7">The sequence shown here is derived from an EMBL/GenBank/DDBJ whole genome shotgun (WGS) entry which is preliminary data.</text>
</comment>
<dbReference type="GO" id="GO:0016758">
    <property type="term" value="F:hexosyltransferase activity"/>
    <property type="evidence" value="ECO:0007669"/>
    <property type="project" value="InterPro"/>
</dbReference>
<comment type="subcellular location">
    <subcellularLocation>
        <location evidence="1">Membrane</location>
    </subcellularLocation>
</comment>
<dbReference type="PANTHER" id="PTHR43025">
    <property type="entry name" value="MONOGALACTOSYLDIACYLGLYCEROL SYNTHASE"/>
    <property type="match status" value="1"/>
</dbReference>
<dbReference type="RefSeq" id="WP_163947673.1">
    <property type="nucleotide sequence ID" value="NZ_JAAIKC010000004.1"/>
</dbReference>
<name>A0A6G3ZYL5_9BACL</name>
<dbReference type="EMBL" id="JAAIKC010000004">
    <property type="protein sequence ID" value="NEW07205.1"/>
    <property type="molecule type" value="Genomic_DNA"/>
</dbReference>
<feature type="domain" description="Glycosyl transferase family 28 C-terminal" evidence="5">
    <location>
        <begin position="232"/>
        <end position="334"/>
    </location>
</feature>
<dbReference type="AlphaFoldDB" id="A0A6G3ZYL5"/>
<dbReference type="InterPro" id="IPR050519">
    <property type="entry name" value="Glycosyltransf_28_UgtP"/>
</dbReference>
<dbReference type="InterPro" id="IPR009695">
    <property type="entry name" value="Diacylglyc_glucosyltr_N"/>
</dbReference>
<proteinExistence type="inferred from homology"/>
<sequence>MDVTYEKKRILILSEGFGAGHTQAALALSVSLEQRCSDIETRVLELGAFLHPTLAPWIFHAYKKTVISQPKLYGKLYKSQYKKSLNRLTQMALHRIFYAQTAAIIQQWAPQAIVCTHPFPNVVVSRLKRAGLSIPLCTVITDYDVHGTWVSDEVNKYLVSTEDVKNKLLGRGIAPAQVEITGIPVHPSFREAHDKPMIRKEFQLLPMPTVLVMGGGWGLIGGDSLSEHLLAWREKIQFLFCLGNNEKAMKKLSTDPRYQHPNIRLLGFTKEIGKLMEVSDLLVTKPGGMTCSEGLAKSIPMLFYDPIPGQEEENLHYFTVQGLGERIRSSVTIENWLSMLADRYSDVEARRASITRKMRTLPTTDCSNVILQLLG</sequence>
<organism evidence="7">
    <name type="scientific">Paenibacillus sp. SYP-B3998</name>
    <dbReference type="NCBI Taxonomy" id="2678564"/>
    <lineage>
        <taxon>Bacteria</taxon>
        <taxon>Bacillati</taxon>
        <taxon>Bacillota</taxon>
        <taxon>Bacilli</taxon>
        <taxon>Bacillales</taxon>
        <taxon>Paenibacillaceae</taxon>
        <taxon>Paenibacillus</taxon>
    </lineage>
</organism>
<evidence type="ECO:0000256" key="1">
    <source>
        <dbReference type="ARBA" id="ARBA00004370"/>
    </source>
</evidence>
<evidence type="ECO:0000256" key="4">
    <source>
        <dbReference type="ARBA" id="ARBA00022679"/>
    </source>
</evidence>
<reference evidence="7" key="1">
    <citation type="submission" date="2020-02" db="EMBL/GenBank/DDBJ databases">
        <authorList>
            <person name="Shen X.-R."/>
            <person name="Zhang Y.-X."/>
        </authorList>
    </citation>
    <scope>NUCLEOTIDE SEQUENCE</scope>
    <source>
        <strain evidence="7">SYP-B3998</strain>
    </source>
</reference>
<keyword evidence="3" id="KW-0328">Glycosyltransferase</keyword>
<dbReference type="PANTHER" id="PTHR43025:SF3">
    <property type="entry name" value="MONOGALACTOSYLDIACYLGLYCEROL SYNTHASE 1, CHLOROPLASTIC"/>
    <property type="match status" value="1"/>
</dbReference>